<sequence length="246" mass="26378">MNAFWHAIAFFTRIPVPWLRPSDEAWKKSVNWYPAVGLVIGILLWGVHQAGLSLFSPWLAAVLTLIVWVYITGGLHLDGWMDLADGLGSSRPKEQVLAIMKDSRVGAFGVLAALLLLLLKAGALTELTHPGWGLLLVFVPAAARTHVLLAIRLWPYLSADKGIGKGISAGLSLWAIVIGYVALLAVGWLAGGWQVVAAIAGSCLFALLFCRSVARKLGGLNGDCYGAVIESSEAVMLLVLVGSWWL</sequence>
<evidence type="ECO:0000256" key="7">
    <source>
        <dbReference type="ARBA" id="ARBA00022475"/>
    </source>
</evidence>
<feature type="transmembrane region" description="Helical" evidence="19">
    <location>
        <begin position="105"/>
        <end position="125"/>
    </location>
</feature>
<dbReference type="EMBL" id="BJMH01000001">
    <property type="protein sequence ID" value="GEB30509.1"/>
    <property type="molecule type" value="Genomic_DNA"/>
</dbReference>
<dbReference type="Pfam" id="PF02654">
    <property type="entry name" value="CobS"/>
    <property type="match status" value="1"/>
</dbReference>
<comment type="pathway">
    <text evidence="3 19">Cofactor biosynthesis; adenosylcobalamin biosynthesis; adenosylcobalamin from cob(II)yrinate a,c-diamide: step 7/7.</text>
</comment>
<dbReference type="EC" id="2.7.8.26" evidence="5 19"/>
<dbReference type="AlphaFoldDB" id="A0A4Y3PH30"/>
<dbReference type="GO" id="GO:0005886">
    <property type="term" value="C:plasma membrane"/>
    <property type="evidence" value="ECO:0007669"/>
    <property type="project" value="UniProtKB-SubCell"/>
</dbReference>
<dbReference type="STRING" id="54914.AV540_12535"/>
<evidence type="ECO:0000256" key="14">
    <source>
        <dbReference type="ARBA" id="ARBA00025228"/>
    </source>
</evidence>
<dbReference type="PANTHER" id="PTHR34148">
    <property type="entry name" value="ADENOSYLCOBINAMIDE-GDP RIBAZOLETRANSFERASE"/>
    <property type="match status" value="1"/>
</dbReference>
<comment type="function">
    <text evidence="14 19">Joins adenosylcobinamide-GDP and alpha-ribazole to generate adenosylcobalamin (Ado-cobalamin). Also synthesizes adenosylcobalamin 5'-phosphate from adenosylcobinamide-GDP and alpha-ribazole 5'-phosphate.</text>
</comment>
<evidence type="ECO:0000256" key="2">
    <source>
        <dbReference type="ARBA" id="ARBA00004651"/>
    </source>
</evidence>
<keyword evidence="12 19" id="KW-1133">Transmembrane helix</keyword>
<comment type="cofactor">
    <cofactor evidence="1 19">
        <name>Mg(2+)</name>
        <dbReference type="ChEBI" id="CHEBI:18420"/>
    </cofactor>
</comment>
<comment type="catalytic activity">
    <reaction evidence="18 19">
        <text>alpha-ribazole 5'-phosphate + adenosylcob(III)inamide-GDP = adenosylcob(III)alamin 5'-phosphate + GMP + H(+)</text>
        <dbReference type="Rhea" id="RHEA:23560"/>
        <dbReference type="ChEBI" id="CHEBI:15378"/>
        <dbReference type="ChEBI" id="CHEBI:57918"/>
        <dbReference type="ChEBI" id="CHEBI:58115"/>
        <dbReference type="ChEBI" id="CHEBI:60487"/>
        <dbReference type="ChEBI" id="CHEBI:60493"/>
        <dbReference type="EC" id="2.7.8.26"/>
    </reaction>
</comment>
<comment type="caution">
    <text evidence="20">The sequence shown here is derived from an EMBL/GenBank/DDBJ whole genome shotgun (WGS) entry which is preliminary data.</text>
</comment>
<evidence type="ECO:0000256" key="4">
    <source>
        <dbReference type="ARBA" id="ARBA00010561"/>
    </source>
</evidence>
<keyword evidence="7 19" id="KW-1003">Cell membrane</keyword>
<comment type="similarity">
    <text evidence="4 19">Belongs to the CobS family.</text>
</comment>
<comment type="subcellular location">
    <subcellularLocation>
        <location evidence="2 19">Cell membrane</location>
        <topology evidence="2 19">Multi-pass membrane protein</topology>
    </subcellularLocation>
</comment>
<evidence type="ECO:0000256" key="13">
    <source>
        <dbReference type="ARBA" id="ARBA00023136"/>
    </source>
</evidence>
<evidence type="ECO:0000256" key="6">
    <source>
        <dbReference type="ARBA" id="ARBA00015850"/>
    </source>
</evidence>
<dbReference type="GO" id="GO:0051073">
    <property type="term" value="F:adenosylcobinamide-GDP ribazoletransferase activity"/>
    <property type="evidence" value="ECO:0007669"/>
    <property type="project" value="UniProtKB-UniRule"/>
</dbReference>
<keyword evidence="13 19" id="KW-0472">Membrane</keyword>
<evidence type="ECO:0000256" key="1">
    <source>
        <dbReference type="ARBA" id="ARBA00001946"/>
    </source>
</evidence>
<proteinExistence type="inferred from homology"/>
<dbReference type="NCBIfam" id="TIGR00317">
    <property type="entry name" value="cobS"/>
    <property type="match status" value="1"/>
</dbReference>
<dbReference type="RefSeq" id="WP_122962804.1">
    <property type="nucleotide sequence ID" value="NZ_BJMH01000001.1"/>
</dbReference>
<dbReference type="UniPathway" id="UPA00148">
    <property type="reaction ID" value="UER00238"/>
</dbReference>
<gene>
    <name evidence="19" type="primary">cobS</name>
    <name evidence="20" type="ORF">BPA01_00890</name>
</gene>
<evidence type="ECO:0000256" key="9">
    <source>
        <dbReference type="ARBA" id="ARBA00022679"/>
    </source>
</evidence>
<evidence type="ECO:0000256" key="12">
    <source>
        <dbReference type="ARBA" id="ARBA00022989"/>
    </source>
</evidence>
<keyword evidence="8 19" id="KW-0169">Cobalamin biosynthesis</keyword>
<evidence type="ECO:0000256" key="8">
    <source>
        <dbReference type="ARBA" id="ARBA00022573"/>
    </source>
</evidence>
<feature type="transmembrane region" description="Helical" evidence="19">
    <location>
        <begin position="166"/>
        <end position="189"/>
    </location>
</feature>
<dbReference type="GO" id="GO:0008818">
    <property type="term" value="F:cobalamin 5'-phosphate synthase activity"/>
    <property type="evidence" value="ECO:0007669"/>
    <property type="project" value="UniProtKB-UniRule"/>
</dbReference>
<reference evidence="20 21" key="1">
    <citation type="submission" date="2019-06" db="EMBL/GenBank/DDBJ databases">
        <title>Whole genome shotgun sequence of Brevibacillus parabrevis NBRC 12334.</title>
        <authorList>
            <person name="Hosoyama A."/>
            <person name="Uohara A."/>
            <person name="Ohji S."/>
            <person name="Ichikawa N."/>
        </authorList>
    </citation>
    <scope>NUCLEOTIDE SEQUENCE [LARGE SCALE GENOMIC DNA]</scope>
    <source>
        <strain evidence="20 21">NBRC 12334</strain>
    </source>
</reference>
<evidence type="ECO:0000256" key="10">
    <source>
        <dbReference type="ARBA" id="ARBA00022692"/>
    </source>
</evidence>
<evidence type="ECO:0000256" key="17">
    <source>
        <dbReference type="ARBA" id="ARBA00048623"/>
    </source>
</evidence>
<evidence type="ECO:0000256" key="15">
    <source>
        <dbReference type="ARBA" id="ARBA00032605"/>
    </source>
</evidence>
<evidence type="ECO:0000256" key="3">
    <source>
        <dbReference type="ARBA" id="ARBA00004663"/>
    </source>
</evidence>
<keyword evidence="11 19" id="KW-0460">Magnesium</keyword>
<dbReference type="HAMAP" id="MF_00719">
    <property type="entry name" value="CobS"/>
    <property type="match status" value="1"/>
</dbReference>
<evidence type="ECO:0000313" key="20">
    <source>
        <dbReference type="EMBL" id="GEB30509.1"/>
    </source>
</evidence>
<evidence type="ECO:0000256" key="5">
    <source>
        <dbReference type="ARBA" id="ARBA00013200"/>
    </source>
</evidence>
<feature type="transmembrane region" description="Helical" evidence="19">
    <location>
        <begin position="30"/>
        <end position="48"/>
    </location>
</feature>
<dbReference type="Proteomes" id="UP000316882">
    <property type="component" value="Unassembled WGS sequence"/>
</dbReference>
<accession>A0A4Y3PH30</accession>
<evidence type="ECO:0000256" key="16">
    <source>
        <dbReference type="ARBA" id="ARBA00032853"/>
    </source>
</evidence>
<keyword evidence="21" id="KW-1185">Reference proteome</keyword>
<dbReference type="GO" id="GO:0009236">
    <property type="term" value="P:cobalamin biosynthetic process"/>
    <property type="evidence" value="ECO:0007669"/>
    <property type="project" value="UniProtKB-UniRule"/>
</dbReference>
<organism evidence="20 21">
    <name type="scientific">Brevibacillus parabrevis</name>
    <dbReference type="NCBI Taxonomy" id="54914"/>
    <lineage>
        <taxon>Bacteria</taxon>
        <taxon>Bacillati</taxon>
        <taxon>Bacillota</taxon>
        <taxon>Bacilli</taxon>
        <taxon>Bacillales</taxon>
        <taxon>Paenibacillaceae</taxon>
        <taxon>Brevibacillus</taxon>
    </lineage>
</organism>
<feature type="transmembrane region" description="Helical" evidence="19">
    <location>
        <begin position="131"/>
        <end position="154"/>
    </location>
</feature>
<keyword evidence="10 19" id="KW-0812">Transmembrane</keyword>
<evidence type="ECO:0000256" key="19">
    <source>
        <dbReference type="HAMAP-Rule" id="MF_00719"/>
    </source>
</evidence>
<feature type="transmembrane region" description="Helical" evidence="19">
    <location>
        <begin position="195"/>
        <end position="214"/>
    </location>
</feature>
<evidence type="ECO:0000256" key="11">
    <source>
        <dbReference type="ARBA" id="ARBA00022842"/>
    </source>
</evidence>
<comment type="catalytic activity">
    <reaction evidence="17 19">
        <text>alpha-ribazole + adenosylcob(III)inamide-GDP = adenosylcob(III)alamin + GMP + H(+)</text>
        <dbReference type="Rhea" id="RHEA:16049"/>
        <dbReference type="ChEBI" id="CHEBI:10329"/>
        <dbReference type="ChEBI" id="CHEBI:15378"/>
        <dbReference type="ChEBI" id="CHEBI:18408"/>
        <dbReference type="ChEBI" id="CHEBI:58115"/>
        <dbReference type="ChEBI" id="CHEBI:60487"/>
        <dbReference type="EC" id="2.7.8.26"/>
    </reaction>
</comment>
<protein>
    <recommendedName>
        <fullName evidence="6 19">Adenosylcobinamide-GDP ribazoletransferase</fullName>
        <ecNumber evidence="5 19">2.7.8.26</ecNumber>
    </recommendedName>
    <alternativeName>
        <fullName evidence="16 19">Cobalamin synthase</fullName>
    </alternativeName>
    <alternativeName>
        <fullName evidence="15 19">Cobalamin-5'-phosphate synthase</fullName>
    </alternativeName>
</protein>
<dbReference type="PANTHER" id="PTHR34148:SF1">
    <property type="entry name" value="ADENOSYLCOBINAMIDE-GDP RIBAZOLETRANSFERASE"/>
    <property type="match status" value="1"/>
</dbReference>
<dbReference type="InterPro" id="IPR003805">
    <property type="entry name" value="CobS"/>
</dbReference>
<feature type="transmembrane region" description="Helical" evidence="19">
    <location>
        <begin position="54"/>
        <end position="71"/>
    </location>
</feature>
<evidence type="ECO:0000256" key="18">
    <source>
        <dbReference type="ARBA" id="ARBA00049504"/>
    </source>
</evidence>
<keyword evidence="9 19" id="KW-0808">Transferase</keyword>
<evidence type="ECO:0000313" key="21">
    <source>
        <dbReference type="Proteomes" id="UP000316882"/>
    </source>
</evidence>
<name>A0A4Y3PH30_BREPA</name>